<dbReference type="EMBL" id="VOBR01000008">
    <property type="protein sequence ID" value="TWP51458.1"/>
    <property type="molecule type" value="Genomic_DNA"/>
</dbReference>
<dbReference type="InterPro" id="IPR036513">
    <property type="entry name" value="STAS_dom_sf"/>
</dbReference>
<organism evidence="2 3">
    <name type="scientific">Lentzea tibetensis</name>
    <dbReference type="NCBI Taxonomy" id="2591470"/>
    <lineage>
        <taxon>Bacteria</taxon>
        <taxon>Bacillati</taxon>
        <taxon>Actinomycetota</taxon>
        <taxon>Actinomycetes</taxon>
        <taxon>Pseudonocardiales</taxon>
        <taxon>Pseudonocardiaceae</taxon>
        <taxon>Lentzea</taxon>
    </lineage>
</organism>
<dbReference type="Gene3D" id="3.30.750.24">
    <property type="entry name" value="STAS domain"/>
    <property type="match status" value="1"/>
</dbReference>
<dbReference type="PROSITE" id="PS50801">
    <property type="entry name" value="STAS"/>
    <property type="match status" value="1"/>
</dbReference>
<gene>
    <name evidence="2" type="ORF">FKR81_14690</name>
</gene>
<dbReference type="RefSeq" id="WP_146352202.1">
    <property type="nucleotide sequence ID" value="NZ_VOBR01000008.1"/>
</dbReference>
<evidence type="ECO:0000313" key="2">
    <source>
        <dbReference type="EMBL" id="TWP51458.1"/>
    </source>
</evidence>
<feature type="domain" description="STAS" evidence="1">
    <location>
        <begin position="1"/>
        <end position="59"/>
    </location>
</feature>
<protein>
    <submittedName>
        <fullName evidence="2">STAS domain-containing protein</fullName>
    </submittedName>
</protein>
<dbReference type="Pfam" id="PF13466">
    <property type="entry name" value="STAS_2"/>
    <property type="match status" value="1"/>
</dbReference>
<evidence type="ECO:0000313" key="3">
    <source>
        <dbReference type="Proteomes" id="UP000316639"/>
    </source>
</evidence>
<reference evidence="2 3" key="1">
    <citation type="submission" date="2019-07" db="EMBL/GenBank/DDBJ databases">
        <title>Lentzea xizangensis sp. nov., isolated from Qinghai-Tibetan Plateau Soils.</title>
        <authorList>
            <person name="Huang J."/>
        </authorList>
    </citation>
    <scope>NUCLEOTIDE SEQUENCE [LARGE SCALE GENOMIC DNA]</scope>
    <source>
        <strain evidence="2 3">FXJ1.1311</strain>
    </source>
</reference>
<evidence type="ECO:0000259" key="1">
    <source>
        <dbReference type="PROSITE" id="PS50801"/>
    </source>
</evidence>
<dbReference type="SUPFAM" id="SSF52091">
    <property type="entry name" value="SpoIIaa-like"/>
    <property type="match status" value="1"/>
</dbReference>
<accession>A0A563EV85</accession>
<proteinExistence type="predicted"/>
<dbReference type="InterPro" id="IPR058548">
    <property type="entry name" value="MlaB-like_STAS"/>
</dbReference>
<sequence>MNTTVRVQGEIDFSSCEPFRAALDEAVRRGGDVTLDCSELAFIGAAGMHLVIGAAKALEPKQLVIIDDGWIAHIADLLNLCDLFPNITITLTPVGRARRAYRTSG</sequence>
<comment type="caution">
    <text evidence="2">The sequence shown here is derived from an EMBL/GenBank/DDBJ whole genome shotgun (WGS) entry which is preliminary data.</text>
</comment>
<keyword evidence="3" id="KW-1185">Reference proteome</keyword>
<dbReference type="InterPro" id="IPR002645">
    <property type="entry name" value="STAS_dom"/>
</dbReference>
<dbReference type="Proteomes" id="UP000316639">
    <property type="component" value="Unassembled WGS sequence"/>
</dbReference>
<dbReference type="AlphaFoldDB" id="A0A563EV85"/>
<name>A0A563EV85_9PSEU</name>
<dbReference type="OrthoDB" id="5471473at2"/>
<dbReference type="CDD" id="cd07043">
    <property type="entry name" value="STAS_anti-anti-sigma_factors"/>
    <property type="match status" value="1"/>
</dbReference>